<dbReference type="InParanoid" id="A0A0D2UCF9"/>
<protein>
    <submittedName>
        <fullName evidence="2">Uncharacterized protein</fullName>
    </submittedName>
</protein>
<gene>
    <name evidence="2" type="ORF">CAOG_009695</name>
</gene>
<evidence type="ECO:0000313" key="2">
    <source>
        <dbReference type="EMBL" id="KJE92706.1"/>
    </source>
</evidence>
<keyword evidence="3" id="KW-1185">Reference proteome</keyword>
<name>A0A0D2UCF9_CAPO3</name>
<feature type="compositionally biased region" description="Basic residues" evidence="1">
    <location>
        <begin position="259"/>
        <end position="273"/>
    </location>
</feature>
<feature type="region of interest" description="Disordered" evidence="1">
    <location>
        <begin position="244"/>
        <end position="292"/>
    </location>
</feature>
<sequence length="392" mass="42276">MHGRPDAVLGMKPARLGDELGDLIHEGGLVGEATPGGLELVDLGQQLARTINDEQKDLVVVGATGKAATTDDAGRVMQVDDWDASMTKATLAMLEGGLEEANGENHLAKRLAHGRGLLPESRHLSPALFEGGEVAHEGLGGGIFGCVLLGVGHPATVVLDVLLDGLDWIARRVTREDLKRRMPDVHVRLHRLAERHLGKGAAQLARGSEELAGNGVGALHGRVDRRVDVHGQRDGRHLQVIGRRRVERTTQHSQESTRAGRRARRRRTRRRQTRRDDERCTTGQADTTELGNTSKELVHDRQESVECCSVGSPQECSGRADTFVEGFEGLVELVTIDELGNVAVQLSKSVGNRGCGSGSEHALCILLLHGGHLIDETTDVSVVGQQWVGQLT</sequence>
<accession>A0A0D2UCF9</accession>
<organism evidence="2 3">
    <name type="scientific">Capsaspora owczarzaki (strain ATCC 30864)</name>
    <dbReference type="NCBI Taxonomy" id="595528"/>
    <lineage>
        <taxon>Eukaryota</taxon>
        <taxon>Filasterea</taxon>
        <taxon>Capsaspora</taxon>
    </lineage>
</organism>
<reference evidence="3" key="1">
    <citation type="submission" date="2011-02" db="EMBL/GenBank/DDBJ databases">
        <title>The Genome Sequence of Capsaspora owczarzaki ATCC 30864.</title>
        <authorList>
            <person name="Russ C."/>
            <person name="Cuomo C."/>
            <person name="Burger G."/>
            <person name="Gray M.W."/>
            <person name="Holland P.W.H."/>
            <person name="King N."/>
            <person name="Lang F.B.F."/>
            <person name="Roger A.J."/>
            <person name="Ruiz-Trillo I."/>
            <person name="Young S.K."/>
            <person name="Zeng Q."/>
            <person name="Gargeya S."/>
            <person name="Alvarado L."/>
            <person name="Berlin A."/>
            <person name="Chapman S.B."/>
            <person name="Chen Z."/>
            <person name="Freedman E."/>
            <person name="Gellesch M."/>
            <person name="Goldberg J."/>
            <person name="Griggs A."/>
            <person name="Gujja S."/>
            <person name="Heilman E."/>
            <person name="Heiman D."/>
            <person name="Howarth C."/>
            <person name="Mehta T."/>
            <person name="Neiman D."/>
            <person name="Pearson M."/>
            <person name="Roberts A."/>
            <person name="Saif S."/>
            <person name="Shea T."/>
            <person name="Shenoy N."/>
            <person name="Sisk P."/>
            <person name="Stolte C."/>
            <person name="Sykes S."/>
            <person name="White J."/>
            <person name="Yandava C."/>
            <person name="Haas B."/>
            <person name="Nusbaum C."/>
            <person name="Birren B."/>
        </authorList>
    </citation>
    <scope>NUCLEOTIDE SEQUENCE</scope>
    <source>
        <strain evidence="3">ATCC 30864</strain>
    </source>
</reference>
<feature type="compositionally biased region" description="Polar residues" evidence="1">
    <location>
        <begin position="283"/>
        <end position="292"/>
    </location>
</feature>
<proteinExistence type="predicted"/>
<evidence type="ECO:0000256" key="1">
    <source>
        <dbReference type="SAM" id="MobiDB-lite"/>
    </source>
</evidence>
<evidence type="ECO:0000313" key="3">
    <source>
        <dbReference type="Proteomes" id="UP000008743"/>
    </source>
</evidence>
<dbReference type="EMBL" id="KE346364">
    <property type="protein sequence ID" value="KJE92706.1"/>
    <property type="molecule type" value="Genomic_DNA"/>
</dbReference>
<dbReference type="Proteomes" id="UP000008743">
    <property type="component" value="Unassembled WGS sequence"/>
</dbReference>
<dbReference type="AlphaFoldDB" id="A0A0D2UCF9"/>